<feature type="transmembrane region" description="Helical" evidence="6">
    <location>
        <begin position="78"/>
        <end position="96"/>
    </location>
</feature>
<comment type="caution">
    <text evidence="7">The sequence shown here is derived from an EMBL/GenBank/DDBJ whole genome shotgun (WGS) entry which is preliminary data.</text>
</comment>
<keyword evidence="8" id="KW-1185">Reference proteome</keyword>
<evidence type="ECO:0000256" key="3">
    <source>
        <dbReference type="ARBA" id="ARBA00022692"/>
    </source>
</evidence>
<sequence length="339" mass="36024">MPTIATVIRIFGEVALLFWGIDMAKVGMQRAFGSDVRWMITSGLKNRLWAFTSGAAVGVLLPSSTAIALMLASVTTTGLADLVLALAVMLGANFGATLILQIVSLDVLSAFPFLIFGGFIAVRRGPSSRVRDLGQASIGLGLMLLALKLLAGTMAPSELTLLLKNVFASSNRALLVVLTGVFAWLVHSSVATLYLIMSLTTAGVITGGSALAMVLGANIGAASNVLRLGTDRDPSRRRLSIGNLGLCLFGSAVALPLIDPVTLALSGLEAQPARLIANFHTFFNIFVAVASILLLPWLAVSIQKLFPDRVRKPAAGGRSTLIRKFSIRRRWPWLIRFAK</sequence>
<feature type="transmembrane region" description="Helical" evidence="6">
    <location>
        <begin position="173"/>
        <end position="196"/>
    </location>
</feature>
<dbReference type="PANTHER" id="PTHR10010">
    <property type="entry name" value="SOLUTE CARRIER FAMILY 34 SODIUM PHOSPHATE , MEMBER 2-RELATED"/>
    <property type="match status" value="1"/>
</dbReference>
<keyword evidence="5 6" id="KW-0472">Membrane</keyword>
<keyword evidence="4 6" id="KW-1133">Transmembrane helix</keyword>
<dbReference type="AlphaFoldDB" id="A0A838BTL7"/>
<feature type="transmembrane region" description="Helical" evidence="6">
    <location>
        <begin position="133"/>
        <end position="152"/>
    </location>
</feature>
<keyword evidence="2" id="KW-1003">Cell membrane</keyword>
<dbReference type="InterPro" id="IPR003841">
    <property type="entry name" value="Na/Pi_transpt"/>
</dbReference>
<keyword evidence="3 6" id="KW-0812">Transmembrane</keyword>
<dbReference type="PANTHER" id="PTHR10010:SF46">
    <property type="entry name" value="SODIUM-DEPENDENT PHOSPHATE TRANSPORT PROTEIN 2B"/>
    <property type="match status" value="1"/>
</dbReference>
<name>A0A838BTL7_9HYPH</name>
<feature type="transmembrane region" description="Helical" evidence="6">
    <location>
        <begin position="103"/>
        <end position="121"/>
    </location>
</feature>
<dbReference type="EMBL" id="JACDXJ010000002">
    <property type="protein sequence ID" value="MBA1158887.1"/>
    <property type="molecule type" value="Genomic_DNA"/>
</dbReference>
<dbReference type="GO" id="GO:0005436">
    <property type="term" value="F:sodium:phosphate symporter activity"/>
    <property type="evidence" value="ECO:0007669"/>
    <property type="project" value="InterPro"/>
</dbReference>
<comment type="subcellular location">
    <subcellularLocation>
        <location evidence="1">Cell membrane</location>
        <topology evidence="1">Multi-pass membrane protein</topology>
    </subcellularLocation>
</comment>
<dbReference type="Pfam" id="PF02690">
    <property type="entry name" value="Na_Pi_cotrans"/>
    <property type="match status" value="2"/>
</dbReference>
<dbReference type="GO" id="GO:0005886">
    <property type="term" value="C:plasma membrane"/>
    <property type="evidence" value="ECO:0007669"/>
    <property type="project" value="UniProtKB-SubCell"/>
</dbReference>
<organism evidence="7 8">
    <name type="scientific">Microvirga mediterraneensis</name>
    <dbReference type="NCBI Taxonomy" id="2754695"/>
    <lineage>
        <taxon>Bacteria</taxon>
        <taxon>Pseudomonadati</taxon>
        <taxon>Pseudomonadota</taxon>
        <taxon>Alphaproteobacteria</taxon>
        <taxon>Hyphomicrobiales</taxon>
        <taxon>Methylobacteriaceae</taxon>
        <taxon>Microvirga</taxon>
    </lineage>
</organism>
<dbReference type="NCBIfam" id="NF037997">
    <property type="entry name" value="Na_Pi_symport"/>
    <property type="match status" value="1"/>
</dbReference>
<dbReference type="GO" id="GO:0044341">
    <property type="term" value="P:sodium-dependent phosphate transport"/>
    <property type="evidence" value="ECO:0007669"/>
    <property type="project" value="InterPro"/>
</dbReference>
<feature type="transmembrane region" description="Helical" evidence="6">
    <location>
        <begin position="6"/>
        <end position="27"/>
    </location>
</feature>
<evidence type="ECO:0000313" key="8">
    <source>
        <dbReference type="Proteomes" id="UP000572984"/>
    </source>
</evidence>
<evidence type="ECO:0000256" key="2">
    <source>
        <dbReference type="ARBA" id="ARBA00022475"/>
    </source>
</evidence>
<evidence type="ECO:0000313" key="7">
    <source>
        <dbReference type="EMBL" id="MBA1158887.1"/>
    </source>
</evidence>
<gene>
    <name evidence="7" type="ORF">H0S73_22555</name>
</gene>
<evidence type="ECO:0000256" key="4">
    <source>
        <dbReference type="ARBA" id="ARBA00022989"/>
    </source>
</evidence>
<feature type="transmembrane region" description="Helical" evidence="6">
    <location>
        <begin position="278"/>
        <end position="302"/>
    </location>
</feature>
<proteinExistence type="predicted"/>
<reference evidence="7 8" key="1">
    <citation type="submission" date="2020-07" db="EMBL/GenBank/DDBJ databases">
        <title>Draft genome and description of Microvirga mediterraneensis Marseille-Q2068 sp. nov.</title>
        <authorList>
            <person name="Boxberger M."/>
        </authorList>
    </citation>
    <scope>NUCLEOTIDE SEQUENCE [LARGE SCALE GENOMIC DNA]</scope>
    <source>
        <strain evidence="7 8">Marseille-Q2068</strain>
    </source>
</reference>
<evidence type="ECO:0000256" key="6">
    <source>
        <dbReference type="SAM" id="Phobius"/>
    </source>
</evidence>
<protein>
    <submittedName>
        <fullName evidence="7">Na/Pi cotransporter family protein</fullName>
    </submittedName>
</protein>
<feature type="transmembrane region" description="Helical" evidence="6">
    <location>
        <begin position="202"/>
        <end position="226"/>
    </location>
</feature>
<dbReference type="RefSeq" id="WP_181054483.1">
    <property type="nucleotide sequence ID" value="NZ_JACDXJ010000002.1"/>
</dbReference>
<evidence type="ECO:0000256" key="5">
    <source>
        <dbReference type="ARBA" id="ARBA00023136"/>
    </source>
</evidence>
<evidence type="ECO:0000256" key="1">
    <source>
        <dbReference type="ARBA" id="ARBA00004651"/>
    </source>
</evidence>
<feature type="transmembrane region" description="Helical" evidence="6">
    <location>
        <begin position="238"/>
        <end position="258"/>
    </location>
</feature>
<dbReference type="Proteomes" id="UP000572984">
    <property type="component" value="Unassembled WGS sequence"/>
</dbReference>
<feature type="transmembrane region" description="Helical" evidence="6">
    <location>
        <begin position="48"/>
        <end position="72"/>
    </location>
</feature>
<accession>A0A838BTL7</accession>